<organism evidence="2 3">
    <name type="scientific">Streptomyces graminofaciens</name>
    <dbReference type="NCBI Taxonomy" id="68212"/>
    <lineage>
        <taxon>Bacteria</taxon>
        <taxon>Bacillati</taxon>
        <taxon>Actinomycetota</taxon>
        <taxon>Actinomycetes</taxon>
        <taxon>Kitasatosporales</taxon>
        <taxon>Streptomycetaceae</taxon>
        <taxon>Streptomyces</taxon>
    </lineage>
</organism>
<dbReference type="Proteomes" id="UP001321542">
    <property type="component" value="Chromosome"/>
</dbReference>
<proteinExistence type="predicted"/>
<sequence length="82" mass="8837">MAEGELASVMTRQPTPDPMIPGSTYDWYSLAVFRLGNGRPSEHWGPSKKPAPGERSIPAGRTTMHAYSHGCQKSATGRPGQP</sequence>
<gene>
    <name evidence="2" type="ORF">SGFS_035970</name>
</gene>
<reference evidence="2 3" key="1">
    <citation type="journal article" date="2010" name="ChemBioChem">
        <title>Cloning and characterization of the biosynthetic gene cluster of 16-membered macrolide antibiotic FD-891: involvement of a dual functional cytochrome P450 monooxygenase catalyzing epoxidation and hydroxylation.</title>
        <authorList>
            <person name="Kudo F."/>
            <person name="Motegi A."/>
            <person name="Mizoue K."/>
            <person name="Eguchi T."/>
        </authorList>
    </citation>
    <scope>NUCLEOTIDE SEQUENCE [LARGE SCALE GENOMIC DNA]</scope>
    <source>
        <strain evidence="2 3">A-8890</strain>
    </source>
</reference>
<name>A0ABN5VG49_9ACTN</name>
<evidence type="ECO:0000256" key="1">
    <source>
        <dbReference type="SAM" id="MobiDB-lite"/>
    </source>
</evidence>
<feature type="region of interest" description="Disordered" evidence="1">
    <location>
        <begin position="38"/>
        <end position="82"/>
    </location>
</feature>
<evidence type="ECO:0000313" key="2">
    <source>
        <dbReference type="EMBL" id="BBC32303.1"/>
    </source>
</evidence>
<keyword evidence="3" id="KW-1185">Reference proteome</keyword>
<reference evidence="2 3" key="2">
    <citation type="journal article" date="2023" name="ChemBioChem">
        <title>Acyltransferase Domain Exchange between Two Independent Type I Polyketide Synthases in the Same Producer Strain of Macrolide Antibiotics.</title>
        <authorList>
            <person name="Kudo F."/>
            <person name="Kishikawa K."/>
            <person name="Tsuboi K."/>
            <person name="Kido T."/>
            <person name="Usui T."/>
            <person name="Hashimoto J."/>
            <person name="Shin-Ya K."/>
            <person name="Miyanaga A."/>
            <person name="Eguchi T."/>
        </authorList>
    </citation>
    <scope>NUCLEOTIDE SEQUENCE [LARGE SCALE GENOMIC DNA]</scope>
    <source>
        <strain evidence="2 3">A-8890</strain>
    </source>
</reference>
<dbReference type="EMBL" id="AP018448">
    <property type="protein sequence ID" value="BBC32303.1"/>
    <property type="molecule type" value="Genomic_DNA"/>
</dbReference>
<feature type="region of interest" description="Disordered" evidence="1">
    <location>
        <begin position="1"/>
        <end position="21"/>
    </location>
</feature>
<accession>A0ABN5VG49</accession>
<protein>
    <submittedName>
        <fullName evidence="2">Uncharacterized protein</fullName>
    </submittedName>
</protein>
<evidence type="ECO:0000313" key="3">
    <source>
        <dbReference type="Proteomes" id="UP001321542"/>
    </source>
</evidence>